<evidence type="ECO:0000256" key="8">
    <source>
        <dbReference type="ARBA" id="ARBA00022833"/>
    </source>
</evidence>
<dbReference type="InterPro" id="IPR036957">
    <property type="entry name" value="Znf_PARP_sf"/>
</dbReference>
<dbReference type="PROSITE" id="PS00518">
    <property type="entry name" value="ZF_RING_1"/>
    <property type="match status" value="1"/>
</dbReference>
<feature type="region of interest" description="Disordered" evidence="11">
    <location>
        <begin position="135"/>
        <end position="181"/>
    </location>
</feature>
<keyword evidence="6 10" id="KW-0863">Zinc-finger</keyword>
<evidence type="ECO:0000256" key="6">
    <source>
        <dbReference type="ARBA" id="ARBA00022771"/>
    </source>
</evidence>
<name>A0ABR2YV25_9CHLO</name>
<dbReference type="PROSITE" id="PS50064">
    <property type="entry name" value="ZF_PARP_2"/>
    <property type="match status" value="1"/>
</dbReference>
<dbReference type="Pfam" id="PF00498">
    <property type="entry name" value="FHA"/>
    <property type="match status" value="1"/>
</dbReference>
<organism evidence="15 16">
    <name type="scientific">Coccomyxa subellipsoidea</name>
    <dbReference type="NCBI Taxonomy" id="248742"/>
    <lineage>
        <taxon>Eukaryota</taxon>
        <taxon>Viridiplantae</taxon>
        <taxon>Chlorophyta</taxon>
        <taxon>core chlorophytes</taxon>
        <taxon>Trebouxiophyceae</taxon>
        <taxon>Trebouxiophyceae incertae sedis</taxon>
        <taxon>Coccomyxaceae</taxon>
        <taxon>Coccomyxa</taxon>
    </lineage>
</organism>
<dbReference type="PANTHER" id="PTHR15067">
    <property type="entry name" value="E3 UBIQUITIN-PROTEIN LIGASE RNF8"/>
    <property type="match status" value="1"/>
</dbReference>
<proteinExistence type="inferred from homology"/>
<evidence type="ECO:0000256" key="10">
    <source>
        <dbReference type="PROSITE-ProRule" id="PRU00175"/>
    </source>
</evidence>
<feature type="region of interest" description="Disordered" evidence="11">
    <location>
        <begin position="206"/>
        <end position="254"/>
    </location>
</feature>
<evidence type="ECO:0000256" key="1">
    <source>
        <dbReference type="ARBA" id="ARBA00004123"/>
    </source>
</evidence>
<protein>
    <recommendedName>
        <fullName evidence="3">E3 ubiquitin-protein ligase CHFR</fullName>
    </recommendedName>
</protein>
<dbReference type="Pfam" id="PF13639">
    <property type="entry name" value="zf-RING_2"/>
    <property type="match status" value="1"/>
</dbReference>
<dbReference type="CDD" id="cd00060">
    <property type="entry name" value="FHA"/>
    <property type="match status" value="1"/>
</dbReference>
<dbReference type="SMART" id="SM01336">
    <property type="entry name" value="zf-PARP"/>
    <property type="match status" value="1"/>
</dbReference>
<evidence type="ECO:0000256" key="7">
    <source>
        <dbReference type="ARBA" id="ARBA00022786"/>
    </source>
</evidence>
<evidence type="ECO:0000256" key="9">
    <source>
        <dbReference type="ARBA" id="ARBA00023242"/>
    </source>
</evidence>
<evidence type="ECO:0000259" key="12">
    <source>
        <dbReference type="PROSITE" id="PS50006"/>
    </source>
</evidence>
<gene>
    <name evidence="15" type="ORF">WJX75_000395</name>
</gene>
<keyword evidence="16" id="KW-1185">Reference proteome</keyword>
<evidence type="ECO:0000259" key="14">
    <source>
        <dbReference type="PROSITE" id="PS50089"/>
    </source>
</evidence>
<keyword evidence="4" id="KW-0808">Transferase</keyword>
<keyword evidence="7" id="KW-0833">Ubl conjugation pathway</keyword>
<dbReference type="InterPro" id="IPR001510">
    <property type="entry name" value="Znf_PARP"/>
</dbReference>
<sequence>MLRSVDARGFTGEPALSLHALASSPGSKFTVGRNPESNLLLEHPAFPFLISRSHAEFVIVDGKLCIVDTGSTNGVYLDRKKLQRAVVTEVYGGELIQFGGTDKIVKDGRPEQNPFAFVVHGVAALLDAARVAAAPSPTAQETQEAGSATEAGEALPDTGPVDLTGTPQNARTRAPASGRANEIVDLTVEEDGDGDPVLSSYAAQLARMPAPAPGSSAERSRKRKEAMSSLDVPGEALDGSAEGTSSGAAGPSSRSVLSKLEDDFECVICRDMLVGAHTLVPCGHVFCGHCLMGWLQKNANCPNCRTNITAPPVPALLINNMAEGLEGRLAPEDAAERERRKKEWKQVSGAAIAGWKAMFVGGNKAAAPRRALGTDVFHRMFPMDVNDIFFQLNIPQPVPPRERGDARGRAAPRRSPRGQAAAIAPAALEAHQTRRNAAAARAAAARAVVEAARAHQPAAGIAFNPLQRNQMEARLAQLGAQPAGGAAAGAGRLAYPVEWLVQQGQEIALSRGIPNIPARDPVQPPEFGVNYHRGSRATCSGCDALIVPGNLRLQQCRRMPSGIMSTQYWHPHCYPSWNLQRASSLPGIERILPADQAILQRMMMEARDGVVRL</sequence>
<feature type="domain" description="RING-type" evidence="14">
    <location>
        <begin position="266"/>
        <end position="305"/>
    </location>
</feature>
<dbReference type="InterPro" id="IPR017907">
    <property type="entry name" value="Znf_RING_CS"/>
</dbReference>
<evidence type="ECO:0000256" key="2">
    <source>
        <dbReference type="ARBA" id="ARBA00005797"/>
    </source>
</evidence>
<feature type="compositionally biased region" description="Low complexity" evidence="11">
    <location>
        <begin position="239"/>
        <end position="254"/>
    </location>
</feature>
<dbReference type="SMART" id="SM00184">
    <property type="entry name" value="RING"/>
    <property type="match status" value="1"/>
</dbReference>
<dbReference type="InterPro" id="IPR013083">
    <property type="entry name" value="Znf_RING/FYVE/PHD"/>
</dbReference>
<keyword evidence="8" id="KW-0862">Zinc</keyword>
<dbReference type="SUPFAM" id="SSF49879">
    <property type="entry name" value="SMAD/FHA domain"/>
    <property type="match status" value="1"/>
</dbReference>
<reference evidence="15 16" key="1">
    <citation type="journal article" date="2024" name="Nat. Commun.">
        <title>Phylogenomics reveals the evolutionary origins of lichenization in chlorophyte algae.</title>
        <authorList>
            <person name="Puginier C."/>
            <person name="Libourel C."/>
            <person name="Otte J."/>
            <person name="Skaloud P."/>
            <person name="Haon M."/>
            <person name="Grisel S."/>
            <person name="Petersen M."/>
            <person name="Berrin J.G."/>
            <person name="Delaux P.M."/>
            <person name="Dal Grande F."/>
            <person name="Keller J."/>
        </authorList>
    </citation>
    <scope>NUCLEOTIDE SEQUENCE [LARGE SCALE GENOMIC DNA]</scope>
    <source>
        <strain evidence="15 16">SAG 216-7</strain>
    </source>
</reference>
<keyword evidence="5" id="KW-0479">Metal-binding</keyword>
<dbReference type="InterPro" id="IPR008984">
    <property type="entry name" value="SMAD_FHA_dom_sf"/>
</dbReference>
<dbReference type="SUPFAM" id="SSF57716">
    <property type="entry name" value="Glucocorticoid receptor-like (DNA-binding domain)"/>
    <property type="match status" value="1"/>
</dbReference>
<evidence type="ECO:0000256" key="3">
    <source>
        <dbReference type="ARBA" id="ARBA00017908"/>
    </source>
</evidence>
<dbReference type="SMART" id="SM00240">
    <property type="entry name" value="FHA"/>
    <property type="match status" value="1"/>
</dbReference>
<dbReference type="PROSITE" id="PS50089">
    <property type="entry name" value="ZF_RING_2"/>
    <property type="match status" value="1"/>
</dbReference>
<comment type="subcellular location">
    <subcellularLocation>
        <location evidence="1">Nucleus</location>
    </subcellularLocation>
</comment>
<dbReference type="Gene3D" id="3.30.1740.10">
    <property type="entry name" value="Zinc finger, PARP-type"/>
    <property type="match status" value="1"/>
</dbReference>
<dbReference type="Gene3D" id="3.30.40.10">
    <property type="entry name" value="Zinc/RING finger domain, C3HC4 (zinc finger)"/>
    <property type="match status" value="1"/>
</dbReference>
<dbReference type="SUPFAM" id="SSF57850">
    <property type="entry name" value="RING/U-box"/>
    <property type="match status" value="1"/>
</dbReference>
<comment type="similarity">
    <text evidence="2">Belongs to the CHFR family.</text>
</comment>
<evidence type="ECO:0000256" key="4">
    <source>
        <dbReference type="ARBA" id="ARBA00022679"/>
    </source>
</evidence>
<evidence type="ECO:0000313" key="15">
    <source>
        <dbReference type="EMBL" id="KAK9915531.1"/>
    </source>
</evidence>
<dbReference type="InterPro" id="IPR001841">
    <property type="entry name" value="Znf_RING"/>
</dbReference>
<evidence type="ECO:0000256" key="5">
    <source>
        <dbReference type="ARBA" id="ARBA00022723"/>
    </source>
</evidence>
<feature type="region of interest" description="Disordered" evidence="11">
    <location>
        <begin position="396"/>
        <end position="418"/>
    </location>
</feature>
<evidence type="ECO:0000259" key="13">
    <source>
        <dbReference type="PROSITE" id="PS50064"/>
    </source>
</evidence>
<evidence type="ECO:0000313" key="16">
    <source>
        <dbReference type="Proteomes" id="UP001491310"/>
    </source>
</evidence>
<feature type="compositionally biased region" description="Polar residues" evidence="11">
    <location>
        <begin position="137"/>
        <end position="146"/>
    </location>
</feature>
<dbReference type="Gene3D" id="2.60.200.20">
    <property type="match status" value="1"/>
</dbReference>
<feature type="domain" description="FHA" evidence="12">
    <location>
        <begin position="29"/>
        <end position="82"/>
    </location>
</feature>
<comment type="caution">
    <text evidence="15">The sequence shown here is derived from an EMBL/GenBank/DDBJ whole genome shotgun (WGS) entry which is preliminary data.</text>
</comment>
<dbReference type="InterPro" id="IPR000253">
    <property type="entry name" value="FHA_dom"/>
</dbReference>
<keyword evidence="9" id="KW-0539">Nucleus</keyword>
<evidence type="ECO:0000256" key="11">
    <source>
        <dbReference type="SAM" id="MobiDB-lite"/>
    </source>
</evidence>
<accession>A0ABR2YV25</accession>
<dbReference type="Proteomes" id="UP001491310">
    <property type="component" value="Unassembled WGS sequence"/>
</dbReference>
<dbReference type="EMBL" id="JALJOT010000004">
    <property type="protein sequence ID" value="KAK9915531.1"/>
    <property type="molecule type" value="Genomic_DNA"/>
</dbReference>
<dbReference type="PROSITE" id="PS50006">
    <property type="entry name" value="FHA_DOMAIN"/>
    <property type="match status" value="1"/>
</dbReference>
<feature type="domain" description="PARP-type" evidence="13">
    <location>
        <begin position="527"/>
        <end position="607"/>
    </location>
</feature>
<dbReference type="PANTHER" id="PTHR15067:SF4">
    <property type="entry name" value="E3 UBIQUITIN-PROTEIN LIGASE RNF8"/>
    <property type="match status" value="1"/>
</dbReference>